<reference evidence="2 3" key="1">
    <citation type="journal article" date="2010" name="J. Bacteriol.">
        <title>Genome sequences of Pelagibaca bermudensis HTCC2601T and Maritimibacter alkaliphilus HTCC2654T, the type strains of two marine Roseobacter genera.</title>
        <authorList>
            <person name="Thrash J.C."/>
            <person name="Cho J.C."/>
            <person name="Ferriera S."/>
            <person name="Johnson J."/>
            <person name="Vergin K.L."/>
            <person name="Giovannoni S.J."/>
        </authorList>
    </citation>
    <scope>NUCLEOTIDE SEQUENCE [LARGE SCALE GENOMIC DNA]</scope>
    <source>
        <strain evidence="3">DSM 26914 / JCM 13377 / KCTC 12554 / HTCC2601</strain>
    </source>
</reference>
<sequence>MKLFAPLVALALPTVAPAVCPTAEDLDTGILFRTLDGDTELFRRVSENVVLSTYTSGSEESRILLGQGLYVLDNVGLAEGELLPETQVRFSYPMPAAEMPRPTPEGDWAVDVTVEEGGGSEPEHQSYAFGPVTEIGLGKCTFDMIPVVQTYSPDPYEVTDYVNWLPELGVSYLVQSSHAHGDDRYIYTSVEAVR</sequence>
<comment type="caution">
    <text evidence="2">The sequence shown here is derived from an EMBL/GenBank/DDBJ whole genome shotgun (WGS) entry which is preliminary data.</text>
</comment>
<dbReference type="AlphaFoldDB" id="Q0FQX5"/>
<feature type="chain" id="PRO_5004172146" evidence="1">
    <location>
        <begin position="19"/>
        <end position="194"/>
    </location>
</feature>
<name>Q0FQX5_SALBH</name>
<organism evidence="2 3">
    <name type="scientific">Salipiger bermudensis (strain DSM 26914 / JCM 13377 / KCTC 12554 / HTCC2601)</name>
    <name type="common">Pelagibaca bermudensis</name>
    <dbReference type="NCBI Taxonomy" id="314265"/>
    <lineage>
        <taxon>Bacteria</taxon>
        <taxon>Pseudomonadati</taxon>
        <taxon>Pseudomonadota</taxon>
        <taxon>Alphaproteobacteria</taxon>
        <taxon>Rhodobacterales</taxon>
        <taxon>Roseobacteraceae</taxon>
        <taxon>Salipiger</taxon>
    </lineage>
</organism>
<feature type="signal peptide" evidence="1">
    <location>
        <begin position="1"/>
        <end position="18"/>
    </location>
</feature>
<gene>
    <name evidence="2" type="ORF">R2601_18895</name>
</gene>
<dbReference type="HOGENOM" id="CLU_117164_0_0_5"/>
<evidence type="ECO:0000313" key="2">
    <source>
        <dbReference type="EMBL" id="EAU46557.1"/>
    </source>
</evidence>
<evidence type="ECO:0000256" key="1">
    <source>
        <dbReference type="SAM" id="SignalP"/>
    </source>
</evidence>
<dbReference type="EMBL" id="AATQ01000013">
    <property type="protein sequence ID" value="EAU46557.1"/>
    <property type="molecule type" value="Genomic_DNA"/>
</dbReference>
<keyword evidence="1" id="KW-0732">Signal</keyword>
<keyword evidence="3" id="KW-1185">Reference proteome</keyword>
<evidence type="ECO:0000313" key="3">
    <source>
        <dbReference type="Proteomes" id="UP000006230"/>
    </source>
</evidence>
<dbReference type="eggNOG" id="ENOG50330RW">
    <property type="taxonomic scope" value="Bacteria"/>
</dbReference>
<dbReference type="RefSeq" id="WP_007798010.1">
    <property type="nucleotide sequence ID" value="NZ_DS022276.1"/>
</dbReference>
<accession>Q0FQX5</accession>
<dbReference type="Proteomes" id="UP000006230">
    <property type="component" value="Unassembled WGS sequence"/>
</dbReference>
<dbReference type="OrthoDB" id="7872144at2"/>
<protein>
    <submittedName>
        <fullName evidence="2">Uncharacterized protein</fullName>
    </submittedName>
</protein>
<dbReference type="STRING" id="314265.R2601_18895"/>
<proteinExistence type="predicted"/>